<keyword evidence="2" id="KW-0472">Membrane</keyword>
<sequence>MHRKGIFCTALSALLFGVTPLLGRLTYGMGSNALTLTFYRNALVILPIFLLLRLRKISLRISPRQLATVLAVGILGRGFTTLMLYDSYRFVGIGIATTLHFLYPVFVAVLCRVVFHDRLGRVRLAALVLAGIGVLCFLERDSGPVSGAGLALATISGFTYACYMVCTEKTVIREMDPLVVSFYMAIGVSCAMLAVHIPTRQIVFALPPKAMLLTLLVALCTSFLGVVLFQIGICYLSATTAAIFSLLEPIASNLCGILVLSEPVTPAKALGSLIILAAVFLMARFKPAEAADPAAVE</sequence>
<feature type="transmembrane region" description="Helical" evidence="2">
    <location>
        <begin position="91"/>
        <end position="115"/>
    </location>
</feature>
<feature type="transmembrane region" description="Helical" evidence="2">
    <location>
        <begin position="122"/>
        <end position="140"/>
    </location>
</feature>
<feature type="transmembrane region" description="Helical" evidence="2">
    <location>
        <begin position="178"/>
        <end position="198"/>
    </location>
</feature>
<dbReference type="EMBL" id="JAKNJB010000002">
    <property type="protein sequence ID" value="MCG4525740.1"/>
    <property type="molecule type" value="Genomic_DNA"/>
</dbReference>
<dbReference type="InterPro" id="IPR000620">
    <property type="entry name" value="EamA_dom"/>
</dbReference>
<feature type="domain" description="EamA" evidence="3">
    <location>
        <begin position="149"/>
        <end position="283"/>
    </location>
</feature>
<dbReference type="EMBL" id="JANFYS010000002">
    <property type="protein sequence ID" value="MCQ4769228.1"/>
    <property type="molecule type" value="Genomic_DNA"/>
</dbReference>
<protein>
    <submittedName>
        <fullName evidence="5">DMT family transporter</fullName>
    </submittedName>
</protein>
<gene>
    <name evidence="4" type="ORF">L0P79_01425</name>
    <name evidence="5" type="ORF">NE579_01940</name>
</gene>
<evidence type="ECO:0000313" key="7">
    <source>
        <dbReference type="Proteomes" id="UP001204562"/>
    </source>
</evidence>
<dbReference type="PANTHER" id="PTHR22911">
    <property type="entry name" value="ACYL-MALONYL CONDENSING ENZYME-RELATED"/>
    <property type="match status" value="1"/>
</dbReference>
<dbReference type="GO" id="GO:0016020">
    <property type="term" value="C:membrane"/>
    <property type="evidence" value="ECO:0007669"/>
    <property type="project" value="InterPro"/>
</dbReference>
<keyword evidence="2" id="KW-0812">Transmembrane</keyword>
<keyword evidence="6" id="KW-1185">Reference proteome</keyword>
<reference evidence="5" key="2">
    <citation type="submission" date="2022-06" db="EMBL/GenBank/DDBJ databases">
        <title>Isolation of gut microbiota from human fecal samples.</title>
        <authorList>
            <person name="Pamer E.G."/>
            <person name="Barat B."/>
            <person name="Waligurski E."/>
            <person name="Medina S."/>
            <person name="Paddock L."/>
            <person name="Mostad J."/>
        </authorList>
    </citation>
    <scope>NUCLEOTIDE SEQUENCE</scope>
    <source>
        <strain evidence="5">DFI.9.91</strain>
    </source>
</reference>
<accession>A0AAW5JNL8</accession>
<evidence type="ECO:0000256" key="2">
    <source>
        <dbReference type="SAM" id="Phobius"/>
    </source>
</evidence>
<feature type="transmembrane region" description="Helical" evidence="2">
    <location>
        <begin position="66"/>
        <end position="85"/>
    </location>
</feature>
<evidence type="ECO:0000313" key="6">
    <source>
        <dbReference type="Proteomes" id="UP001200313"/>
    </source>
</evidence>
<comment type="similarity">
    <text evidence="1">Belongs to the EamA transporter family.</text>
</comment>
<keyword evidence="2" id="KW-1133">Transmembrane helix</keyword>
<dbReference type="Proteomes" id="UP001200313">
    <property type="component" value="Unassembled WGS sequence"/>
</dbReference>
<dbReference type="RefSeq" id="WP_238072830.1">
    <property type="nucleotide sequence ID" value="NZ_JAKNJB010000002.1"/>
</dbReference>
<feature type="transmembrane region" description="Helical" evidence="2">
    <location>
        <begin position="210"/>
        <end position="229"/>
    </location>
</feature>
<dbReference type="InterPro" id="IPR037185">
    <property type="entry name" value="EmrE-like"/>
</dbReference>
<dbReference type="Proteomes" id="UP001204562">
    <property type="component" value="Unassembled WGS sequence"/>
</dbReference>
<evidence type="ECO:0000256" key="1">
    <source>
        <dbReference type="ARBA" id="ARBA00007362"/>
    </source>
</evidence>
<evidence type="ECO:0000259" key="3">
    <source>
        <dbReference type="Pfam" id="PF00892"/>
    </source>
</evidence>
<dbReference type="SUPFAM" id="SSF103481">
    <property type="entry name" value="Multidrug resistance efflux transporter EmrE"/>
    <property type="match status" value="2"/>
</dbReference>
<evidence type="ECO:0000313" key="4">
    <source>
        <dbReference type="EMBL" id="MCG4525740.1"/>
    </source>
</evidence>
<dbReference type="Pfam" id="PF00892">
    <property type="entry name" value="EamA"/>
    <property type="match status" value="2"/>
</dbReference>
<name>A0AAW5JNL8_9FIRM</name>
<feature type="transmembrane region" description="Helical" evidence="2">
    <location>
        <begin position="33"/>
        <end position="54"/>
    </location>
</feature>
<evidence type="ECO:0000313" key="5">
    <source>
        <dbReference type="EMBL" id="MCQ4769228.1"/>
    </source>
</evidence>
<comment type="caution">
    <text evidence="5">The sequence shown here is derived from an EMBL/GenBank/DDBJ whole genome shotgun (WGS) entry which is preliminary data.</text>
</comment>
<feature type="transmembrane region" description="Helical" evidence="2">
    <location>
        <begin position="146"/>
        <end position="166"/>
    </location>
</feature>
<dbReference type="AlphaFoldDB" id="A0AAW5JNL8"/>
<proteinExistence type="inferred from homology"/>
<organism evidence="5 7">
    <name type="scientific">Intestinimonas massiliensis</name>
    <name type="common">ex Afouda et al. 2020</name>
    <dbReference type="NCBI Taxonomy" id="1673721"/>
    <lineage>
        <taxon>Bacteria</taxon>
        <taxon>Bacillati</taxon>
        <taxon>Bacillota</taxon>
        <taxon>Clostridia</taxon>
        <taxon>Eubacteriales</taxon>
        <taxon>Intestinimonas</taxon>
    </lineage>
</organism>
<feature type="domain" description="EamA" evidence="3">
    <location>
        <begin position="4"/>
        <end position="137"/>
    </location>
</feature>
<reference evidence="4 6" key="1">
    <citation type="submission" date="2022-01" db="EMBL/GenBank/DDBJ databases">
        <title>Collection of gut derived symbiotic bacterial strains cultured from healthy donors.</title>
        <authorList>
            <person name="Lin H."/>
            <person name="Kohout C."/>
            <person name="Waligurski E."/>
            <person name="Pamer E.G."/>
        </authorList>
    </citation>
    <scope>NUCLEOTIDE SEQUENCE [LARGE SCALE GENOMIC DNA]</scope>
    <source>
        <strain evidence="4 6">DFI.3.7</strain>
    </source>
</reference>